<evidence type="ECO:0000256" key="1">
    <source>
        <dbReference type="ARBA" id="ARBA00009558"/>
    </source>
</evidence>
<evidence type="ECO:0000256" key="2">
    <source>
        <dbReference type="ARBA" id="ARBA00022676"/>
    </source>
</evidence>
<feature type="chain" id="PRO_5033098568" description="NAD(P)(+)--arginine ADP-ribosyltransferase" evidence="9">
    <location>
        <begin position="18"/>
        <end position="452"/>
    </location>
</feature>
<feature type="non-terminal residue" evidence="10">
    <location>
        <position position="1"/>
    </location>
</feature>
<keyword evidence="9" id="KW-0521">NADP</keyword>
<feature type="repeat" description="TPR" evidence="8">
    <location>
        <begin position="284"/>
        <end position="317"/>
    </location>
</feature>
<evidence type="ECO:0000256" key="5">
    <source>
        <dbReference type="ARBA" id="ARBA00022737"/>
    </source>
</evidence>
<dbReference type="Proteomes" id="UP000663848">
    <property type="component" value="Unassembled WGS sequence"/>
</dbReference>
<comment type="catalytic activity">
    <reaction evidence="7 9">
        <text>L-arginyl-[protein] + NAD(+) = N(omega)-(ADP-D-ribosyl)-L-arginyl-[protein] + nicotinamide + H(+)</text>
        <dbReference type="Rhea" id="RHEA:19149"/>
        <dbReference type="Rhea" id="RHEA-COMP:10532"/>
        <dbReference type="Rhea" id="RHEA-COMP:15087"/>
        <dbReference type="ChEBI" id="CHEBI:15378"/>
        <dbReference type="ChEBI" id="CHEBI:17154"/>
        <dbReference type="ChEBI" id="CHEBI:29965"/>
        <dbReference type="ChEBI" id="CHEBI:57540"/>
        <dbReference type="ChEBI" id="CHEBI:142554"/>
        <dbReference type="EC" id="2.4.2.31"/>
    </reaction>
</comment>
<dbReference type="Pfam" id="PF01129">
    <property type="entry name" value="ART"/>
    <property type="match status" value="1"/>
</dbReference>
<accession>A0A821QS92</accession>
<dbReference type="PANTHER" id="PTHR45641:SF19">
    <property type="entry name" value="NEPHROCYSTIN-3"/>
    <property type="match status" value="1"/>
</dbReference>
<keyword evidence="5" id="KW-0677">Repeat</keyword>
<dbReference type="Pfam" id="PF13424">
    <property type="entry name" value="TPR_12"/>
    <property type="match status" value="1"/>
</dbReference>
<reference evidence="10" key="1">
    <citation type="submission" date="2021-02" db="EMBL/GenBank/DDBJ databases">
        <authorList>
            <person name="Nowell W R."/>
        </authorList>
    </citation>
    <scope>NUCLEOTIDE SEQUENCE</scope>
</reference>
<dbReference type="EMBL" id="CAJOBR010005805">
    <property type="protein sequence ID" value="CAF4829075.1"/>
    <property type="molecule type" value="Genomic_DNA"/>
</dbReference>
<evidence type="ECO:0000313" key="10">
    <source>
        <dbReference type="EMBL" id="CAF4829075.1"/>
    </source>
</evidence>
<dbReference type="PANTHER" id="PTHR45641">
    <property type="entry name" value="TETRATRICOPEPTIDE REPEAT PROTEIN (AFU_ORTHOLOGUE AFUA_6G03870)"/>
    <property type="match status" value="1"/>
</dbReference>
<dbReference type="InterPro" id="IPR019734">
    <property type="entry name" value="TPR_rpt"/>
</dbReference>
<proteinExistence type="inferred from homology"/>
<dbReference type="Gene3D" id="3.90.176.10">
    <property type="entry name" value="Toxin ADP-ribosyltransferase, Chain A, domain 1"/>
    <property type="match status" value="1"/>
</dbReference>
<dbReference type="SMART" id="SM00028">
    <property type="entry name" value="TPR"/>
    <property type="match status" value="4"/>
</dbReference>
<comment type="similarity">
    <text evidence="1 9">Belongs to the Arg-specific ADP-ribosyltransferase family.</text>
</comment>
<evidence type="ECO:0000256" key="4">
    <source>
        <dbReference type="ARBA" id="ARBA00022695"/>
    </source>
</evidence>
<evidence type="ECO:0000256" key="7">
    <source>
        <dbReference type="ARBA" id="ARBA00047597"/>
    </source>
</evidence>
<gene>
    <name evidence="10" type="ORF">QYT958_LOCUS25570</name>
</gene>
<dbReference type="GO" id="GO:0016779">
    <property type="term" value="F:nucleotidyltransferase activity"/>
    <property type="evidence" value="ECO:0007669"/>
    <property type="project" value="UniProtKB-KW"/>
</dbReference>
<keyword evidence="6 8" id="KW-0802">TPR repeat</keyword>
<protein>
    <recommendedName>
        <fullName evidence="9">NAD(P)(+)--arginine ADP-ribosyltransferase</fullName>
        <ecNumber evidence="9">2.4.2.31</ecNumber>
    </recommendedName>
    <alternativeName>
        <fullName evidence="9">Mono(ADP-ribosyl)transferase</fullName>
    </alternativeName>
</protein>
<comment type="caution">
    <text evidence="10">The sequence shown here is derived from an EMBL/GenBank/DDBJ whole genome shotgun (WGS) entry which is preliminary data.</text>
</comment>
<dbReference type="AlphaFoldDB" id="A0A821QS92"/>
<name>A0A821QS92_9BILA</name>
<organism evidence="10 11">
    <name type="scientific">Rotaria socialis</name>
    <dbReference type="NCBI Taxonomy" id="392032"/>
    <lineage>
        <taxon>Eukaryota</taxon>
        <taxon>Metazoa</taxon>
        <taxon>Spiralia</taxon>
        <taxon>Gnathifera</taxon>
        <taxon>Rotifera</taxon>
        <taxon>Eurotatoria</taxon>
        <taxon>Bdelloidea</taxon>
        <taxon>Philodinida</taxon>
        <taxon>Philodinidae</taxon>
        <taxon>Rotaria</taxon>
    </lineage>
</organism>
<dbReference type="PROSITE" id="PS50005">
    <property type="entry name" value="TPR"/>
    <property type="match status" value="1"/>
</dbReference>
<sequence>MWFQLLVQVLLRMPVTARSKDDLLQQSFLAYKKDVSAQNDIHLFNRTYWPTDAIDWYTKDKFLFRLFNQACRTDDIDLLFSFRFFIHDLHHKLKETYCEQQLKRNQQQTIMVYRGTIMSKDEIQMLLAPTSEKKLIWFTTFVSTSLKKVAAEKFVCKSLTNDQVSVLEEIHIDNKTDMSSVPFVILSESDEEGENEVLLSIGSVFELESINETDEHIWEIKLHMVNYEDRIRSGLRTWLEEYIEEETSLITLSDFLLQRGDFNKSEKYHQILLKELPSNSVDLALIHNNLGYTYQKMNKFPDAMDHLNKSIDLYLKPNAYQHINRFNRLSLRHDDATLPENEQKHLAVERSCSHENLGIVYRAMCNYKQALYHLEETLRIRNNYLPPNHYMIAQVYNNLSIVYRLIGDPSKSLKCAELALTRQIQSLPENHPHRGAMYNSLGDVYHSQGQYP</sequence>
<evidence type="ECO:0000256" key="8">
    <source>
        <dbReference type="PROSITE-ProRule" id="PRU00339"/>
    </source>
</evidence>
<dbReference type="PROSITE" id="PS51996">
    <property type="entry name" value="TR_MART"/>
    <property type="match status" value="1"/>
</dbReference>
<feature type="signal peptide" evidence="9">
    <location>
        <begin position="1"/>
        <end position="17"/>
    </location>
</feature>
<evidence type="ECO:0000313" key="11">
    <source>
        <dbReference type="Proteomes" id="UP000663848"/>
    </source>
</evidence>
<dbReference type="InterPro" id="IPR000768">
    <property type="entry name" value="ART"/>
</dbReference>
<keyword evidence="9" id="KW-0520">NAD</keyword>
<dbReference type="SUPFAM" id="SSF48452">
    <property type="entry name" value="TPR-like"/>
    <property type="match status" value="1"/>
</dbReference>
<keyword evidence="2 9" id="KW-0328">Glycosyltransferase</keyword>
<dbReference type="SUPFAM" id="SSF56399">
    <property type="entry name" value="ADP-ribosylation"/>
    <property type="match status" value="1"/>
</dbReference>
<keyword evidence="9" id="KW-0732">Signal</keyword>
<dbReference type="EC" id="2.4.2.31" evidence="9"/>
<evidence type="ECO:0000256" key="3">
    <source>
        <dbReference type="ARBA" id="ARBA00022679"/>
    </source>
</evidence>
<dbReference type="Gene3D" id="1.25.40.10">
    <property type="entry name" value="Tetratricopeptide repeat domain"/>
    <property type="match status" value="2"/>
</dbReference>
<dbReference type="InterPro" id="IPR011990">
    <property type="entry name" value="TPR-like_helical_dom_sf"/>
</dbReference>
<evidence type="ECO:0000256" key="6">
    <source>
        <dbReference type="ARBA" id="ARBA00022803"/>
    </source>
</evidence>
<dbReference type="GO" id="GO:0106274">
    <property type="term" value="F:NAD+-protein-arginine ADP-ribosyltransferase activity"/>
    <property type="evidence" value="ECO:0007669"/>
    <property type="project" value="UniProtKB-EC"/>
</dbReference>
<keyword evidence="4" id="KW-0548">Nucleotidyltransferase</keyword>
<keyword evidence="3 9" id="KW-0808">Transferase</keyword>
<evidence type="ECO:0000256" key="9">
    <source>
        <dbReference type="RuleBase" id="RU361228"/>
    </source>
</evidence>